<keyword evidence="1" id="KW-0175">Coiled coil</keyword>
<evidence type="ECO:0000313" key="3">
    <source>
        <dbReference type="Proteomes" id="UP000007033"/>
    </source>
</evidence>
<dbReference type="RefSeq" id="WP_013438241.1">
    <property type="nucleotide sequence ID" value="NC_014724.1"/>
</dbReference>
<organism evidence="2 3">
    <name type="scientific">Lactobacillus amylovorus (strain GRL 1112)</name>
    <dbReference type="NCBI Taxonomy" id="695560"/>
    <lineage>
        <taxon>Bacteria</taxon>
        <taxon>Bacillati</taxon>
        <taxon>Bacillota</taxon>
        <taxon>Bacilli</taxon>
        <taxon>Lactobacillales</taxon>
        <taxon>Lactobacillaceae</taxon>
        <taxon>Lactobacillus</taxon>
    </lineage>
</organism>
<accession>E4SKR1</accession>
<evidence type="ECO:0000313" key="2">
    <source>
        <dbReference type="EMBL" id="ADQ59458.1"/>
    </source>
</evidence>
<feature type="coiled-coil region" evidence="1">
    <location>
        <begin position="164"/>
        <end position="196"/>
    </location>
</feature>
<dbReference type="AlphaFoldDB" id="E4SKR1"/>
<evidence type="ECO:0008006" key="4">
    <source>
        <dbReference type="Google" id="ProtNLM"/>
    </source>
</evidence>
<gene>
    <name evidence="2" type="ordered locus">LA2_07695</name>
</gene>
<dbReference type="KEGG" id="lam:LA2_07695"/>
<name>E4SKR1_LACAR</name>
<evidence type="ECO:0000256" key="1">
    <source>
        <dbReference type="SAM" id="Coils"/>
    </source>
</evidence>
<dbReference type="HOGENOM" id="CLU_120879_0_0_9"/>
<protein>
    <recommendedName>
        <fullName evidence="4">Terminase</fullName>
    </recommendedName>
</protein>
<dbReference type="Proteomes" id="UP000007033">
    <property type="component" value="Chromosome"/>
</dbReference>
<dbReference type="PATRIC" id="fig|695560.3.peg.1518"/>
<proteinExistence type="predicted"/>
<dbReference type="EMBL" id="CP002338">
    <property type="protein sequence ID" value="ADQ59458.1"/>
    <property type="molecule type" value="Genomic_DNA"/>
</dbReference>
<reference evidence="2 3" key="1">
    <citation type="journal article" date="2011" name="J. Bacteriol.">
        <title>Genome sequence of Lactobacillus amylovorus GRL1112.</title>
        <authorList>
            <person name="Kant R."/>
            <person name="Paulin L."/>
            <person name="Alatalo E."/>
            <person name="de Vos W.M."/>
            <person name="Palva A."/>
        </authorList>
    </citation>
    <scope>NUCLEOTIDE SEQUENCE [LARGE SCALE GENOMIC DNA]</scope>
    <source>
        <strain evidence="2 3">GRL 1112</strain>
    </source>
</reference>
<sequence length="228" mass="26258">MARAKYKKWLEPDNLKRISDWARNGVSEPHIATDKDKMDISYSTLKEWKNKYPAISAALKKNKDIVDAEVEESFTSTMKKHTLTTIQYKMVKKDKFVLQGERQKFMNMYKMDHPNASKQDILIATAENVDVYEQIPVVKTVTEVDPNISAMIFWLKNRRPDVYRDQTFKKLNEANARKAIAEANISEKQLKALEEADNPDNATVVVDDISKLKELRDKNADSSTKQGD</sequence>